<evidence type="ECO:0000256" key="3">
    <source>
        <dbReference type="ARBA" id="ARBA00022525"/>
    </source>
</evidence>
<dbReference type="InterPro" id="IPR050557">
    <property type="entry name" value="RTX_toxin/Mannuronan_C5-epim"/>
</dbReference>
<dbReference type="GO" id="GO:0005576">
    <property type="term" value="C:extracellular region"/>
    <property type="evidence" value="ECO:0007669"/>
    <property type="project" value="UniProtKB-SubCell"/>
</dbReference>
<comment type="subcellular location">
    <subcellularLocation>
        <location evidence="1">Membrane</location>
    </subcellularLocation>
    <subcellularLocation>
        <location evidence="2">Secreted</location>
    </subcellularLocation>
</comment>
<dbReference type="Proteomes" id="UP001218364">
    <property type="component" value="Unassembled WGS sequence"/>
</dbReference>
<evidence type="ECO:0000313" key="9">
    <source>
        <dbReference type="Proteomes" id="UP001218364"/>
    </source>
</evidence>
<dbReference type="InterPro" id="IPR001343">
    <property type="entry name" value="Hemolysn_Ca-bd"/>
</dbReference>
<dbReference type="PANTHER" id="PTHR38340">
    <property type="entry name" value="S-LAYER PROTEIN"/>
    <property type="match status" value="1"/>
</dbReference>
<dbReference type="SUPFAM" id="SSF51120">
    <property type="entry name" value="beta-Roll"/>
    <property type="match status" value="6"/>
</dbReference>
<proteinExistence type="predicted"/>
<accession>A0ABD4XEJ9</accession>
<dbReference type="PANTHER" id="PTHR38340:SF1">
    <property type="entry name" value="S-LAYER PROTEIN"/>
    <property type="match status" value="1"/>
</dbReference>
<evidence type="ECO:0000256" key="5">
    <source>
        <dbReference type="ARBA" id="ARBA00022737"/>
    </source>
</evidence>
<evidence type="ECO:0000256" key="7">
    <source>
        <dbReference type="ARBA" id="ARBA00023136"/>
    </source>
</evidence>
<dbReference type="RefSeq" id="WP_274840149.1">
    <property type="nucleotide sequence ID" value="NZ_JARCJF010000013.1"/>
</dbReference>
<keyword evidence="6" id="KW-0843">Virulence</keyword>
<evidence type="ECO:0000256" key="4">
    <source>
        <dbReference type="ARBA" id="ARBA00022656"/>
    </source>
</evidence>
<dbReference type="AlphaFoldDB" id="A0ABD4XEJ9"/>
<evidence type="ECO:0000313" key="8">
    <source>
        <dbReference type="EMBL" id="MDE4167761.1"/>
    </source>
</evidence>
<evidence type="ECO:0000256" key="2">
    <source>
        <dbReference type="ARBA" id="ARBA00004613"/>
    </source>
</evidence>
<dbReference type="PROSITE" id="PS00330">
    <property type="entry name" value="HEMOLYSIN_CALCIUM"/>
    <property type="match status" value="11"/>
</dbReference>
<protein>
    <submittedName>
        <fullName evidence="8">Calcium-binding protein</fullName>
    </submittedName>
</protein>
<name>A0ABD4XEJ9_9RHOB</name>
<dbReference type="InterPro" id="IPR011049">
    <property type="entry name" value="Serralysin-like_metalloprot_C"/>
</dbReference>
<keyword evidence="3" id="KW-0964">Secreted</keyword>
<dbReference type="Gene3D" id="2.150.10.10">
    <property type="entry name" value="Serralysin-like metalloprotease, C-terminal"/>
    <property type="match status" value="5"/>
</dbReference>
<evidence type="ECO:0000256" key="1">
    <source>
        <dbReference type="ARBA" id="ARBA00004370"/>
    </source>
</evidence>
<dbReference type="Pfam" id="PF00353">
    <property type="entry name" value="HemolysinCabind"/>
    <property type="match status" value="10"/>
</dbReference>
<dbReference type="PRINTS" id="PR01488">
    <property type="entry name" value="RTXTOXINA"/>
</dbReference>
<dbReference type="InterPro" id="IPR018511">
    <property type="entry name" value="Hemolysin-typ_Ca-bd_CS"/>
</dbReference>
<gene>
    <name evidence="8" type="ORF">PXK24_18860</name>
</gene>
<organism evidence="8 9">
    <name type="scientific">Phaeobacter gallaeciensis</name>
    <dbReference type="NCBI Taxonomy" id="60890"/>
    <lineage>
        <taxon>Bacteria</taxon>
        <taxon>Pseudomonadati</taxon>
        <taxon>Pseudomonadota</taxon>
        <taxon>Alphaproteobacteria</taxon>
        <taxon>Rhodobacterales</taxon>
        <taxon>Roseobacteraceae</taxon>
        <taxon>Phaeobacter</taxon>
    </lineage>
</organism>
<dbReference type="InterPro" id="IPR003995">
    <property type="entry name" value="RTX_toxin_determinant-A"/>
</dbReference>
<dbReference type="PRINTS" id="PR00313">
    <property type="entry name" value="CABNDNGRPT"/>
</dbReference>
<evidence type="ECO:0000256" key="6">
    <source>
        <dbReference type="ARBA" id="ARBA00023026"/>
    </source>
</evidence>
<dbReference type="EMBL" id="JARCJK010000013">
    <property type="protein sequence ID" value="MDE4167761.1"/>
    <property type="molecule type" value="Genomic_DNA"/>
</dbReference>
<sequence>MTSPNTVNAPSAGGTAFGDEGDNLVQGSLFDDTLNGAGGNDTLTGGAGNDTFQADLLWNGMDYDGFGAEVITDFSDGDVLELNSFGPGAAVTISLEHVGNDTILTLGAGTSYESTVTLQNYHLHSSFLPQDGTFDGSFSIVGDSYSVATDDYLVGSDGGVDQLYGNAGNDTLVAGESGDLLFGGLGDDSLIGGSGSDLLFGEWGNDTLRGGEGADTYYIDVVPADATGEGTSSGHDVIEGFNDGDVLQLNSFGPGPAVTISLEHVGNDTILTLGAGTSYESTVTLQNYHLHSSFLPQDGTFDGSFSIVGDSYSVATDDYLVGSDGGVDQLYGHAGNDTLVAGESGDLLFGGLGDDSLIGGSGSDLLFGEWGNDTLRGGEGADTYYIDVVPADATGEGTSSGHDVIEGFNDGDVLQLNSFGPGAAVTISLEHVGNDTILTLGAGTSYESTVTLQNYHLHSSFLPQDGTFDGSFSIVGDSYSVATDDYIVGSDGGVDQLYGHAGNDTLVAGESGDLLFGGLGDDSLIGGSGSDLLFGEWGNDTLRGGEGADTYYIDVVPADANGEGTSSGHDVIEGFNDGDVLQLNSFGPDAAVTISLEHVGNDTILTLGAGTSYESTVTLQNYHLHSSFLPQDGTFDGSFSIVGDSYSVATDDYIVGSDGGVDQLYGHAGNDTLVAGESGDLLFGGLGDDSLIGGSGSDQLFGEWGNDTLRGGEGADTYYIDVVPADATGEGTSSGQDVIEGFNDGDVLQLNSFGPDAAVTISLEHVGNDTILTLGAGNSYESTVTLQNYHLHSSFLPQDGKFDGSFSIVGDSYSVATDDYLVGSDGGVDQLHGHAGNDTLVAGESGDLLFGGSGDDSLIGGSGSDQLFGDDGNDVITGGSGADHFQFDLYSNGVDTFDFGSDVVTDFEVGDTLEIKGWGLGDLSVSVTQSGADTLLTAEAGTSHESSVLLEDVLVSPGEWDLSGDTFTLWG</sequence>
<comment type="caution">
    <text evidence="8">The sequence shown here is derived from an EMBL/GenBank/DDBJ whole genome shotgun (WGS) entry which is preliminary data.</text>
</comment>
<keyword evidence="4" id="KW-0800">Toxin</keyword>
<reference evidence="8 9" key="1">
    <citation type="submission" date="2023-02" db="EMBL/GenBank/DDBJ databases">
        <title>Population genomics of bacteria associated with diatom.</title>
        <authorList>
            <person name="Xie J."/>
            <person name="Wang H."/>
        </authorList>
    </citation>
    <scope>NUCLEOTIDE SEQUENCE [LARGE SCALE GENOMIC DNA]</scope>
    <source>
        <strain evidence="8 9">PT47_8</strain>
    </source>
</reference>
<keyword evidence="7" id="KW-0472">Membrane</keyword>
<keyword evidence="5" id="KW-0677">Repeat</keyword>
<dbReference type="GO" id="GO:0090729">
    <property type="term" value="F:toxin activity"/>
    <property type="evidence" value="ECO:0007669"/>
    <property type="project" value="UniProtKB-KW"/>
</dbReference>
<dbReference type="GO" id="GO:0016020">
    <property type="term" value="C:membrane"/>
    <property type="evidence" value="ECO:0007669"/>
    <property type="project" value="UniProtKB-SubCell"/>
</dbReference>